<keyword evidence="5 13" id="KW-0732">Signal</keyword>
<evidence type="ECO:0000256" key="7">
    <source>
        <dbReference type="ARBA" id="ARBA00022824"/>
    </source>
</evidence>
<proteinExistence type="inferred from homology"/>
<dbReference type="PANTHER" id="PTHR18929">
    <property type="entry name" value="PROTEIN DISULFIDE ISOMERASE"/>
    <property type="match status" value="1"/>
</dbReference>
<feature type="disulfide bond" description="Redox-active" evidence="11">
    <location>
        <begin position="59"/>
        <end position="62"/>
    </location>
</feature>
<dbReference type="GO" id="GO:0034976">
    <property type="term" value="P:response to endoplasmic reticulum stress"/>
    <property type="evidence" value="ECO:0007669"/>
    <property type="project" value="TreeGrafter"/>
</dbReference>
<evidence type="ECO:0000256" key="2">
    <source>
        <dbReference type="ARBA" id="ARBA00004319"/>
    </source>
</evidence>
<comment type="subcellular location">
    <subcellularLocation>
        <location evidence="2">Endoplasmic reticulum lumen</location>
    </subcellularLocation>
</comment>
<evidence type="ECO:0000259" key="14">
    <source>
        <dbReference type="PROSITE" id="PS51352"/>
    </source>
</evidence>
<evidence type="ECO:0000313" key="15">
    <source>
        <dbReference type="EMBL" id="KAI6658911.1"/>
    </source>
</evidence>
<dbReference type="PANTHER" id="PTHR18929:SF240">
    <property type="entry name" value="PROTEIN DISULFIDE-ISOMERASE"/>
    <property type="match status" value="1"/>
</dbReference>
<feature type="chain" id="PRO_5043106495" description="Protein disulfide-isomerase" evidence="13">
    <location>
        <begin position="25"/>
        <end position="414"/>
    </location>
</feature>
<organism evidence="15 16">
    <name type="scientific">Oopsacas minuta</name>
    <dbReference type="NCBI Taxonomy" id="111878"/>
    <lineage>
        <taxon>Eukaryota</taxon>
        <taxon>Metazoa</taxon>
        <taxon>Porifera</taxon>
        <taxon>Hexactinellida</taxon>
        <taxon>Hexasterophora</taxon>
        <taxon>Lyssacinosida</taxon>
        <taxon>Leucopsacidae</taxon>
        <taxon>Oopsacas</taxon>
    </lineage>
</organism>
<evidence type="ECO:0000256" key="8">
    <source>
        <dbReference type="ARBA" id="ARBA00023157"/>
    </source>
</evidence>
<accession>A0AAV7KBU1</accession>
<protein>
    <recommendedName>
        <fullName evidence="4 13">Protein disulfide-isomerase</fullName>
        <ecNumber evidence="4 13">5.3.4.1</ecNumber>
    </recommendedName>
</protein>
<evidence type="ECO:0000256" key="13">
    <source>
        <dbReference type="RuleBase" id="RU361130"/>
    </source>
</evidence>
<dbReference type="SUPFAM" id="SSF52833">
    <property type="entry name" value="Thioredoxin-like"/>
    <property type="match status" value="4"/>
</dbReference>
<dbReference type="Pfam" id="PF13848">
    <property type="entry name" value="Thioredoxin_6"/>
    <property type="match status" value="1"/>
</dbReference>
<dbReference type="GO" id="GO:0003756">
    <property type="term" value="F:protein disulfide isomerase activity"/>
    <property type="evidence" value="ECO:0007669"/>
    <property type="project" value="UniProtKB-EC"/>
</dbReference>
<evidence type="ECO:0000256" key="4">
    <source>
        <dbReference type="ARBA" id="ARBA00012723"/>
    </source>
</evidence>
<evidence type="ECO:0000256" key="9">
    <source>
        <dbReference type="ARBA" id="ARBA00023235"/>
    </source>
</evidence>
<evidence type="ECO:0000313" key="16">
    <source>
        <dbReference type="Proteomes" id="UP001165289"/>
    </source>
</evidence>
<dbReference type="AlphaFoldDB" id="A0AAV7KBU1"/>
<keyword evidence="10 11" id="KW-0676">Redox-active center</keyword>
<dbReference type="EMBL" id="JAKMXF010000072">
    <property type="protein sequence ID" value="KAI6658911.1"/>
    <property type="molecule type" value="Genomic_DNA"/>
</dbReference>
<dbReference type="Proteomes" id="UP001165289">
    <property type="component" value="Unassembled WGS sequence"/>
</dbReference>
<reference evidence="15 16" key="1">
    <citation type="journal article" date="2023" name="BMC Biol.">
        <title>The compact genome of the sponge Oopsacas minuta (Hexactinellida) is lacking key metazoan core genes.</title>
        <authorList>
            <person name="Santini S."/>
            <person name="Schenkelaars Q."/>
            <person name="Jourda C."/>
            <person name="Duchesne M."/>
            <person name="Belahbib H."/>
            <person name="Rocher C."/>
            <person name="Selva M."/>
            <person name="Riesgo A."/>
            <person name="Vervoort M."/>
            <person name="Leys S.P."/>
            <person name="Kodjabachian L."/>
            <person name="Le Bivic A."/>
            <person name="Borchiellini C."/>
            <person name="Claverie J.M."/>
            <person name="Renard E."/>
        </authorList>
    </citation>
    <scope>NUCLEOTIDE SEQUENCE [LARGE SCALE GENOMIC DNA]</scope>
    <source>
        <strain evidence="15">SPO-2</strain>
    </source>
</reference>
<feature type="signal peptide" evidence="13">
    <location>
        <begin position="1"/>
        <end position="24"/>
    </location>
</feature>
<dbReference type="GO" id="GO:0005788">
    <property type="term" value="C:endoplasmic reticulum lumen"/>
    <property type="evidence" value="ECO:0007669"/>
    <property type="project" value="UniProtKB-SubCell"/>
</dbReference>
<keyword evidence="8 11" id="KW-1015">Disulfide bond</keyword>
<dbReference type="Pfam" id="PF00085">
    <property type="entry name" value="Thioredoxin"/>
    <property type="match status" value="2"/>
</dbReference>
<keyword evidence="6" id="KW-0677">Repeat</keyword>
<dbReference type="PROSITE" id="PS51352">
    <property type="entry name" value="THIOREDOXIN_2"/>
    <property type="match status" value="1"/>
</dbReference>
<evidence type="ECO:0000256" key="6">
    <source>
        <dbReference type="ARBA" id="ARBA00022737"/>
    </source>
</evidence>
<evidence type="ECO:0000256" key="5">
    <source>
        <dbReference type="ARBA" id="ARBA00022729"/>
    </source>
</evidence>
<dbReference type="Gene3D" id="3.40.30.10">
    <property type="entry name" value="Glutaredoxin"/>
    <property type="match status" value="4"/>
</dbReference>
<feature type="disulfide bond" description="Redox-active" evidence="11">
    <location>
        <begin position="399"/>
        <end position="402"/>
    </location>
</feature>
<evidence type="ECO:0000256" key="1">
    <source>
        <dbReference type="ARBA" id="ARBA00001182"/>
    </source>
</evidence>
<dbReference type="EC" id="5.3.4.1" evidence="4 13"/>
<evidence type="ECO:0000256" key="11">
    <source>
        <dbReference type="PIRSR" id="PIRSR605792-51"/>
    </source>
</evidence>
<dbReference type="PROSITE" id="PS00194">
    <property type="entry name" value="THIOREDOXIN_1"/>
    <property type="match status" value="2"/>
</dbReference>
<dbReference type="CDD" id="cd02961">
    <property type="entry name" value="PDI_a_family"/>
    <property type="match status" value="1"/>
</dbReference>
<dbReference type="CDD" id="cd02981">
    <property type="entry name" value="PDI_b_family"/>
    <property type="match status" value="1"/>
</dbReference>
<dbReference type="NCBIfam" id="TIGR01130">
    <property type="entry name" value="ER_PDI_fam"/>
    <property type="match status" value="1"/>
</dbReference>
<evidence type="ECO:0000256" key="12">
    <source>
        <dbReference type="RuleBase" id="RU004208"/>
    </source>
</evidence>
<evidence type="ECO:0000256" key="3">
    <source>
        <dbReference type="ARBA" id="ARBA00006347"/>
    </source>
</evidence>
<evidence type="ECO:0000256" key="10">
    <source>
        <dbReference type="ARBA" id="ARBA00023284"/>
    </source>
</evidence>
<comment type="catalytic activity">
    <reaction evidence="1 13">
        <text>Catalyzes the rearrangement of -S-S- bonds in proteins.</text>
        <dbReference type="EC" id="5.3.4.1"/>
    </reaction>
</comment>
<dbReference type="InterPro" id="IPR013766">
    <property type="entry name" value="Thioredoxin_domain"/>
</dbReference>
<name>A0AAV7KBU1_9METZ</name>
<gene>
    <name evidence="15" type="ORF">LOD99_10904</name>
</gene>
<keyword evidence="7" id="KW-0256">Endoplasmic reticulum</keyword>
<keyword evidence="16" id="KW-1185">Reference proteome</keyword>
<dbReference type="GO" id="GO:0006457">
    <property type="term" value="P:protein folding"/>
    <property type="evidence" value="ECO:0007669"/>
    <property type="project" value="TreeGrafter"/>
</dbReference>
<dbReference type="FunFam" id="3.40.30.10:FF:000023">
    <property type="entry name" value="Protein disulfide-isomerase"/>
    <property type="match status" value="1"/>
</dbReference>
<dbReference type="PRINTS" id="PR00421">
    <property type="entry name" value="THIOREDOXIN"/>
</dbReference>
<comment type="caution">
    <text evidence="15">The sequence shown here is derived from an EMBL/GenBank/DDBJ whole genome shotgun (WGS) entry which is preliminary data.</text>
</comment>
<dbReference type="InterPro" id="IPR005788">
    <property type="entry name" value="PDI_thioredoxin-like_dom"/>
</dbReference>
<comment type="similarity">
    <text evidence="3 12">Belongs to the protein disulfide isomerase family.</text>
</comment>
<dbReference type="CDD" id="cd02982">
    <property type="entry name" value="PDI_b'_family"/>
    <property type="match status" value="1"/>
</dbReference>
<dbReference type="InterPro" id="IPR005792">
    <property type="entry name" value="Prot_disulphide_isomerase"/>
</dbReference>
<feature type="domain" description="Thioredoxin" evidence="14">
    <location>
        <begin position="12"/>
        <end position="137"/>
    </location>
</feature>
<dbReference type="InterPro" id="IPR017937">
    <property type="entry name" value="Thioredoxin_CS"/>
</dbReference>
<sequence>MFTSGHAVRFVVFVGVLLFSFASSNIIEEENVLVLTTNNFDDALERYSHILVEFYAPWCGHCQALAPEYIQAATKLKEMGSEIRLAKVDATIEKDLAQSRNIKGYPTLIFFKHSSPINYNGPRKAEGIIQWLEKKTGSPTTIIDSLEQLVAFSNTDKVAIVGFFASETYTTIFMGVAGKMDKLPFGLCTNKDIFDSTLSGNDGIIIYKGFDEKKVVYNDELNATKIENFINIHQFELVSEFSQELSERFFEANIDRHLIFFAPKAEVSTDRSIDLLRSIASDFRGQILFISVDTSADQYKGIIEFFGINQDEIPCLRAVILQEDVARFKQKEPDLSEEGIRDFVTDFLSGKLKHDLKSQVVPDDWNDNPVKILTSSNFNEIIIERKSKKALVEFYAPWCGHCKALAPVWDLLGK</sequence>
<keyword evidence="9 13" id="KW-0413">Isomerase</keyword>
<dbReference type="NCBIfam" id="TIGR01126">
    <property type="entry name" value="pdi_dom"/>
    <property type="match status" value="1"/>
</dbReference>
<dbReference type="InterPro" id="IPR036249">
    <property type="entry name" value="Thioredoxin-like_sf"/>
</dbReference>